<dbReference type="InterPro" id="IPR050766">
    <property type="entry name" value="Bact_Lucif_Oxidored"/>
</dbReference>
<keyword evidence="5" id="KW-1185">Reference proteome</keyword>
<evidence type="ECO:0000256" key="1">
    <source>
        <dbReference type="ARBA" id="ARBA00023002"/>
    </source>
</evidence>
<dbReference type="AlphaFoldDB" id="A0A917X6J5"/>
<dbReference type="Gene3D" id="3.20.20.30">
    <property type="entry name" value="Luciferase-like domain"/>
    <property type="match status" value="1"/>
</dbReference>
<dbReference type="InterPro" id="IPR036661">
    <property type="entry name" value="Luciferase-like_sf"/>
</dbReference>
<comment type="caution">
    <text evidence="4">The sequence shown here is derived from an EMBL/GenBank/DDBJ whole genome shotgun (WGS) entry which is preliminary data.</text>
</comment>
<keyword evidence="2" id="KW-0503">Monooxygenase</keyword>
<accession>A0A917X6J5</accession>
<sequence length="351" mass="39838">MKFSSFLLFHRFDDRPVREVYEYNLAVAELLEEVGFDGVWISEHHFRDYGTVPDLLNMLSYLAGRTERLRLGTGVVVLPLHNPLRVAESAAQLDLLSGGRLDFGVGRGYQSIEFDGFGIDLAEARDRFDESLQILLGAWTTDNFRHEGTFYSTGEVNLMPRPLQRPHPPIYVAAVSPETVTRYAGQGIPILADPAAPFHRVERAAQKWREVAGAAGHGTERAELVVSRSVYVAPTVEQARADQERFEKAFDRARIFNEKSAPIDSRTQQFAKGFEYWQDRYLKGGDVGTDFRWEQLEVIGDPERVIAQIKMLQEFGFSNLMCDFGSTRAMPLDDMLSTIRFFAKEVMPAFR</sequence>
<dbReference type="RefSeq" id="WP_190256608.1">
    <property type="nucleotide sequence ID" value="NZ_BMPI01000077.1"/>
</dbReference>
<keyword evidence="1" id="KW-0560">Oxidoreductase</keyword>
<organism evidence="4 5">
    <name type="scientific">Dactylosporangium sucinum</name>
    <dbReference type="NCBI Taxonomy" id="1424081"/>
    <lineage>
        <taxon>Bacteria</taxon>
        <taxon>Bacillati</taxon>
        <taxon>Actinomycetota</taxon>
        <taxon>Actinomycetes</taxon>
        <taxon>Micromonosporales</taxon>
        <taxon>Micromonosporaceae</taxon>
        <taxon>Dactylosporangium</taxon>
    </lineage>
</organism>
<dbReference type="InterPro" id="IPR011251">
    <property type="entry name" value="Luciferase-like_dom"/>
</dbReference>
<dbReference type="PANTHER" id="PTHR30137">
    <property type="entry name" value="LUCIFERASE-LIKE MONOOXYGENASE"/>
    <property type="match status" value="1"/>
</dbReference>
<dbReference type="Pfam" id="PF00296">
    <property type="entry name" value="Bac_luciferase"/>
    <property type="match status" value="1"/>
</dbReference>
<feature type="domain" description="Luciferase-like" evidence="3">
    <location>
        <begin position="1"/>
        <end position="318"/>
    </location>
</feature>
<proteinExistence type="predicted"/>
<gene>
    <name evidence="4" type="ORF">GCM10007977_094430</name>
</gene>
<evidence type="ECO:0000259" key="3">
    <source>
        <dbReference type="Pfam" id="PF00296"/>
    </source>
</evidence>
<dbReference type="Proteomes" id="UP000642070">
    <property type="component" value="Unassembled WGS sequence"/>
</dbReference>
<dbReference type="PANTHER" id="PTHR30137:SF8">
    <property type="entry name" value="BLR5498 PROTEIN"/>
    <property type="match status" value="1"/>
</dbReference>
<evidence type="ECO:0000313" key="5">
    <source>
        <dbReference type="Proteomes" id="UP000642070"/>
    </source>
</evidence>
<dbReference type="GO" id="GO:0005829">
    <property type="term" value="C:cytosol"/>
    <property type="evidence" value="ECO:0007669"/>
    <property type="project" value="TreeGrafter"/>
</dbReference>
<dbReference type="SUPFAM" id="SSF51679">
    <property type="entry name" value="Bacterial luciferase-like"/>
    <property type="match status" value="1"/>
</dbReference>
<dbReference type="EMBL" id="BMPI01000077">
    <property type="protein sequence ID" value="GGM78074.1"/>
    <property type="molecule type" value="Genomic_DNA"/>
</dbReference>
<protein>
    <submittedName>
        <fullName evidence="4">Luciferase</fullName>
    </submittedName>
</protein>
<dbReference type="GO" id="GO:0016705">
    <property type="term" value="F:oxidoreductase activity, acting on paired donors, with incorporation or reduction of molecular oxygen"/>
    <property type="evidence" value="ECO:0007669"/>
    <property type="project" value="InterPro"/>
</dbReference>
<dbReference type="GO" id="GO:0004497">
    <property type="term" value="F:monooxygenase activity"/>
    <property type="evidence" value="ECO:0007669"/>
    <property type="project" value="UniProtKB-KW"/>
</dbReference>
<evidence type="ECO:0000313" key="4">
    <source>
        <dbReference type="EMBL" id="GGM78074.1"/>
    </source>
</evidence>
<reference evidence="4" key="1">
    <citation type="journal article" date="2014" name="Int. J. Syst. Evol. Microbiol.">
        <title>Complete genome sequence of Corynebacterium casei LMG S-19264T (=DSM 44701T), isolated from a smear-ripened cheese.</title>
        <authorList>
            <consortium name="US DOE Joint Genome Institute (JGI-PGF)"/>
            <person name="Walter F."/>
            <person name="Albersmeier A."/>
            <person name="Kalinowski J."/>
            <person name="Ruckert C."/>
        </authorList>
    </citation>
    <scope>NUCLEOTIDE SEQUENCE</scope>
    <source>
        <strain evidence="4">JCM 19831</strain>
    </source>
</reference>
<reference evidence="4" key="2">
    <citation type="submission" date="2020-09" db="EMBL/GenBank/DDBJ databases">
        <authorList>
            <person name="Sun Q."/>
            <person name="Ohkuma M."/>
        </authorList>
    </citation>
    <scope>NUCLEOTIDE SEQUENCE</scope>
    <source>
        <strain evidence="4">JCM 19831</strain>
    </source>
</reference>
<name>A0A917X6J5_9ACTN</name>
<evidence type="ECO:0000256" key="2">
    <source>
        <dbReference type="ARBA" id="ARBA00023033"/>
    </source>
</evidence>